<dbReference type="Proteomes" id="UP000177324">
    <property type="component" value="Unassembled WGS sequence"/>
</dbReference>
<dbReference type="InterPro" id="IPR027417">
    <property type="entry name" value="P-loop_NTPase"/>
</dbReference>
<gene>
    <name evidence="1" type="ORF">A2784_00915</name>
</gene>
<dbReference type="STRING" id="1797589.A2784_00915"/>
<name>A0A1G1VRM6_9BACT</name>
<protein>
    <recommendedName>
        <fullName evidence="3">Sulfotransferase domain-containing protein</fullName>
    </recommendedName>
</protein>
<organism evidence="1 2">
    <name type="scientific">Candidatus Chisholmbacteria bacterium RIFCSPHIGHO2_01_FULL_48_12</name>
    <dbReference type="NCBI Taxonomy" id="1797589"/>
    <lineage>
        <taxon>Bacteria</taxon>
        <taxon>Candidatus Chisholmiibacteriota</taxon>
    </lineage>
</organism>
<dbReference type="Gene3D" id="3.40.50.300">
    <property type="entry name" value="P-loop containing nucleotide triphosphate hydrolases"/>
    <property type="match status" value="1"/>
</dbReference>
<sequence>MIKLQLKATNLPITCIAMAVEFPISRVTPPTTDNIDDKVLREREEETKRVIFMEKGSSNPENLAKYIQFPNGYPKMIIEIGVARGGTTAMSKVLACSPSFDAFGEDILRNAITYPKDQGRDPISIQMPGENNHVFLKETYGPSTESMISYYPLLVWQLAAERAGISEKEFIQKTRVLGVTRDPLAIYNGWLKYWTIIKGLTSIDEAFEKFGQLSLTNLIAAYNCFSGTVLSALDQGLETNVVVAKMFENSAQGVEGVIQKICDKIGIEFTHDMVMFQDSKKEQKIDLYPVSVDSKYKGLHKQIDDRGFRYLPPNYNYSDEILPSLQKAGLMQCYRVLHHIAEHTFGQVGLPSYMT</sequence>
<dbReference type="AlphaFoldDB" id="A0A1G1VRM6"/>
<accession>A0A1G1VRM6</accession>
<evidence type="ECO:0008006" key="3">
    <source>
        <dbReference type="Google" id="ProtNLM"/>
    </source>
</evidence>
<dbReference type="EMBL" id="MHCH01000011">
    <property type="protein sequence ID" value="OGY18020.1"/>
    <property type="molecule type" value="Genomic_DNA"/>
</dbReference>
<evidence type="ECO:0000313" key="2">
    <source>
        <dbReference type="Proteomes" id="UP000177324"/>
    </source>
</evidence>
<evidence type="ECO:0000313" key="1">
    <source>
        <dbReference type="EMBL" id="OGY18020.1"/>
    </source>
</evidence>
<proteinExistence type="predicted"/>
<dbReference type="SUPFAM" id="SSF52540">
    <property type="entry name" value="P-loop containing nucleoside triphosphate hydrolases"/>
    <property type="match status" value="1"/>
</dbReference>
<reference evidence="1 2" key="1">
    <citation type="journal article" date="2016" name="Nat. Commun.">
        <title>Thousands of microbial genomes shed light on interconnected biogeochemical processes in an aquifer system.</title>
        <authorList>
            <person name="Anantharaman K."/>
            <person name="Brown C.T."/>
            <person name="Hug L.A."/>
            <person name="Sharon I."/>
            <person name="Castelle C.J."/>
            <person name="Probst A.J."/>
            <person name="Thomas B.C."/>
            <person name="Singh A."/>
            <person name="Wilkins M.J."/>
            <person name="Karaoz U."/>
            <person name="Brodie E.L."/>
            <person name="Williams K.H."/>
            <person name="Hubbard S.S."/>
            <person name="Banfield J.F."/>
        </authorList>
    </citation>
    <scope>NUCLEOTIDE SEQUENCE [LARGE SCALE GENOMIC DNA]</scope>
</reference>
<comment type="caution">
    <text evidence="1">The sequence shown here is derived from an EMBL/GenBank/DDBJ whole genome shotgun (WGS) entry which is preliminary data.</text>
</comment>